<dbReference type="SUPFAM" id="SSF110738">
    <property type="entry name" value="Glycerate kinase I"/>
    <property type="match status" value="1"/>
</dbReference>
<comment type="caution">
    <text evidence="5">The sequence shown here is derived from an EMBL/GenBank/DDBJ whole genome shotgun (WGS) entry which is preliminary data.</text>
</comment>
<comment type="similarity">
    <text evidence="1 4">Belongs to the glycerate kinase type-1 family.</text>
</comment>
<keyword evidence="2 4" id="KW-0808">Transferase</keyword>
<gene>
    <name evidence="5" type="ORF">HNQ94_002274</name>
</gene>
<keyword evidence="3 4" id="KW-0418">Kinase</keyword>
<dbReference type="Gene3D" id="3.90.1510.10">
    <property type="entry name" value="Glycerate kinase, domain 2"/>
    <property type="match status" value="1"/>
</dbReference>
<protein>
    <submittedName>
        <fullName evidence="5">Glycerate kinase</fullName>
        <ecNumber evidence="5">2.7.1.31</ecNumber>
    </submittedName>
</protein>
<evidence type="ECO:0000256" key="3">
    <source>
        <dbReference type="ARBA" id="ARBA00022777"/>
    </source>
</evidence>
<evidence type="ECO:0000256" key="4">
    <source>
        <dbReference type="PIRNR" id="PIRNR006078"/>
    </source>
</evidence>
<dbReference type="InterPro" id="IPR018193">
    <property type="entry name" value="Glyc_kinase_flavodox-like_fold"/>
</dbReference>
<dbReference type="NCBIfam" id="TIGR00045">
    <property type="entry name" value="glycerate kinase"/>
    <property type="match status" value="1"/>
</dbReference>
<dbReference type="InterPro" id="IPR004381">
    <property type="entry name" value="Glycerate_kinase"/>
</dbReference>
<organism evidence="5 6">
    <name type="scientific">Salirhabdus euzebyi</name>
    <dbReference type="NCBI Taxonomy" id="394506"/>
    <lineage>
        <taxon>Bacteria</taxon>
        <taxon>Bacillati</taxon>
        <taxon>Bacillota</taxon>
        <taxon>Bacilli</taxon>
        <taxon>Bacillales</taxon>
        <taxon>Bacillaceae</taxon>
        <taxon>Salirhabdus</taxon>
    </lineage>
</organism>
<reference evidence="5 6" key="1">
    <citation type="submission" date="2020-08" db="EMBL/GenBank/DDBJ databases">
        <title>Genomic Encyclopedia of Type Strains, Phase IV (KMG-IV): sequencing the most valuable type-strain genomes for metagenomic binning, comparative biology and taxonomic classification.</title>
        <authorList>
            <person name="Goeker M."/>
        </authorList>
    </citation>
    <scope>NUCLEOTIDE SEQUENCE [LARGE SCALE GENOMIC DNA]</scope>
    <source>
        <strain evidence="5 6">DSM 19612</strain>
    </source>
</reference>
<dbReference type="Pfam" id="PF02595">
    <property type="entry name" value="Gly_kinase"/>
    <property type="match status" value="1"/>
</dbReference>
<dbReference type="Proteomes" id="UP000581688">
    <property type="component" value="Unassembled WGS sequence"/>
</dbReference>
<name>A0A841Q633_9BACI</name>
<keyword evidence="6" id="KW-1185">Reference proteome</keyword>
<evidence type="ECO:0000313" key="6">
    <source>
        <dbReference type="Proteomes" id="UP000581688"/>
    </source>
</evidence>
<dbReference type="GO" id="GO:0031388">
    <property type="term" value="P:organic acid phosphorylation"/>
    <property type="evidence" value="ECO:0007669"/>
    <property type="project" value="UniProtKB-UniRule"/>
</dbReference>
<dbReference type="EMBL" id="JACHGH010000006">
    <property type="protein sequence ID" value="MBB6453823.1"/>
    <property type="molecule type" value="Genomic_DNA"/>
</dbReference>
<dbReference type="InterPro" id="IPR036129">
    <property type="entry name" value="Glycerate_kinase_sf"/>
</dbReference>
<dbReference type="Gene3D" id="3.40.50.10350">
    <property type="entry name" value="Glycerate kinase, domain 1"/>
    <property type="match status" value="1"/>
</dbReference>
<proteinExistence type="inferred from homology"/>
<evidence type="ECO:0000313" key="5">
    <source>
        <dbReference type="EMBL" id="MBB6453823.1"/>
    </source>
</evidence>
<evidence type="ECO:0000256" key="2">
    <source>
        <dbReference type="ARBA" id="ARBA00022679"/>
    </source>
</evidence>
<dbReference type="EC" id="2.7.1.31" evidence="5"/>
<sequence>MKIVIAPDSFKGSLSAKEVCEVMKRSCHDVFPDAHVTLVPLADGGEGTIDAFVHGEDGKVKQTNCIGPLGEGISTTFGILEESTAVIEVAKIAGLTLVPNDKRNPYLTTTFGVGQLINQLMNDGYKKIIIGLGGSATNDGGLGMLHALGAKFYDAHQQEVGIFGEDLLKVKRADISSLDPRLHNIEIIVACDVHNTLCGKDGASVIYGPQKGANPKQIEKLDKALWNYANVMEEQVNKDLRHLPGAGAAGGLGFALLSIGAQLQSGATLVAEVMGLRKELVDADFVLTGEGQSDYQTLYGKGPAYVAKLATEQGVPTILISGSVQEEEKLRELFTGCFSIMMQPITLTESMENAGELLFRQTKNVISFMKRLKEKP</sequence>
<dbReference type="PIRSF" id="PIRSF006078">
    <property type="entry name" value="GlxK"/>
    <property type="match status" value="1"/>
</dbReference>
<dbReference type="InterPro" id="IPR018197">
    <property type="entry name" value="Glycerate_kinase_RE-like"/>
</dbReference>
<accession>A0A841Q633</accession>
<dbReference type="GO" id="GO:0008887">
    <property type="term" value="F:glycerate kinase activity"/>
    <property type="evidence" value="ECO:0007669"/>
    <property type="project" value="UniProtKB-UniRule"/>
</dbReference>
<dbReference type="RefSeq" id="WP_174496630.1">
    <property type="nucleotide sequence ID" value="NZ_CADDWK010000008.1"/>
</dbReference>
<dbReference type="PANTHER" id="PTHR21599:SF0">
    <property type="entry name" value="GLYCERATE KINASE"/>
    <property type="match status" value="1"/>
</dbReference>
<evidence type="ECO:0000256" key="1">
    <source>
        <dbReference type="ARBA" id="ARBA00006284"/>
    </source>
</evidence>
<dbReference type="AlphaFoldDB" id="A0A841Q633"/>
<dbReference type="PANTHER" id="PTHR21599">
    <property type="entry name" value="GLYCERATE KINASE"/>
    <property type="match status" value="1"/>
</dbReference>